<accession>A0A937K0H3</accession>
<proteinExistence type="predicted"/>
<gene>
    <name evidence="1" type="ORF">JL102_19555</name>
</gene>
<evidence type="ECO:0000313" key="2">
    <source>
        <dbReference type="Proteomes" id="UP000659388"/>
    </source>
</evidence>
<dbReference type="Gene3D" id="1.10.490.110">
    <property type="entry name" value="Uncharacterized conserved protein DUF2267"/>
    <property type="match status" value="1"/>
</dbReference>
<keyword evidence="2" id="KW-1185">Reference proteome</keyword>
<sequence length="144" mass="16909">MELNYNKLAMVDKGCIKELDGNLNYGCYIKTGRLLSLVLHTLRNSFTYHQSAQFIEQLSNPLKIIYIQNWKICPPGKPLKKIDHITEVAFRRNRYKDLWHNKMEANEAITATLKVLYKHIDFTSTDFLEDSLKKEIMQLCTIKQ</sequence>
<name>A0A937K0H3_9BACT</name>
<dbReference type="RefSeq" id="WP_202246150.1">
    <property type="nucleotide sequence ID" value="NZ_JAESIY010000012.1"/>
</dbReference>
<dbReference type="Pfam" id="PF10025">
    <property type="entry name" value="DUF2267"/>
    <property type="match status" value="1"/>
</dbReference>
<reference evidence="1" key="1">
    <citation type="submission" date="2021-01" db="EMBL/GenBank/DDBJ databases">
        <title>Fulvivirga kasyanovii gen. nov., sp nov., a novel member of the phylum Bacteroidetes isolated from seawater in a mussel farm.</title>
        <authorList>
            <person name="Zhao L.-H."/>
            <person name="Wang Z.-J."/>
        </authorList>
    </citation>
    <scope>NUCLEOTIDE SEQUENCE</scope>
    <source>
        <strain evidence="1">2943</strain>
    </source>
</reference>
<dbReference type="InterPro" id="IPR018727">
    <property type="entry name" value="DUF2267"/>
</dbReference>
<dbReference type="AlphaFoldDB" id="A0A937K0H3"/>
<evidence type="ECO:0000313" key="1">
    <source>
        <dbReference type="EMBL" id="MBL3658358.1"/>
    </source>
</evidence>
<organism evidence="1 2">
    <name type="scientific">Fulvivirga sediminis</name>
    <dbReference type="NCBI Taxonomy" id="2803949"/>
    <lineage>
        <taxon>Bacteria</taxon>
        <taxon>Pseudomonadati</taxon>
        <taxon>Bacteroidota</taxon>
        <taxon>Cytophagia</taxon>
        <taxon>Cytophagales</taxon>
        <taxon>Fulvivirgaceae</taxon>
        <taxon>Fulvivirga</taxon>
    </lineage>
</organism>
<protein>
    <submittedName>
        <fullName evidence="1">DUF2267 domain-containing protein</fullName>
    </submittedName>
</protein>
<dbReference type="Proteomes" id="UP000659388">
    <property type="component" value="Unassembled WGS sequence"/>
</dbReference>
<dbReference type="InterPro" id="IPR038282">
    <property type="entry name" value="DUF2267_sf"/>
</dbReference>
<comment type="caution">
    <text evidence="1">The sequence shown here is derived from an EMBL/GenBank/DDBJ whole genome shotgun (WGS) entry which is preliminary data.</text>
</comment>
<dbReference type="EMBL" id="JAESIY010000012">
    <property type="protein sequence ID" value="MBL3658358.1"/>
    <property type="molecule type" value="Genomic_DNA"/>
</dbReference>